<name>A0A3A2Z229_9EURO</name>
<feature type="compositionally biased region" description="Basic residues" evidence="1">
    <location>
        <begin position="53"/>
        <end position="64"/>
    </location>
</feature>
<proteinExistence type="predicted"/>
<dbReference type="AlphaFoldDB" id="A0A3A2Z229"/>
<dbReference type="EMBL" id="MVGC01002578">
    <property type="protein sequence ID" value="RJE16810.1"/>
    <property type="molecule type" value="Genomic_DNA"/>
</dbReference>
<reference evidence="3" key="1">
    <citation type="submission" date="2017-02" db="EMBL/GenBank/DDBJ databases">
        <authorList>
            <person name="Tafer H."/>
            <person name="Lopandic K."/>
        </authorList>
    </citation>
    <scope>NUCLEOTIDE SEQUENCE [LARGE SCALE GENOMIC DNA]</scope>
    <source>
        <strain evidence="3">CBS 366.77</strain>
    </source>
</reference>
<keyword evidence="3" id="KW-1185">Reference proteome</keyword>
<dbReference type="Gene3D" id="3.40.50.150">
    <property type="entry name" value="Vaccinia Virus protein VP39"/>
    <property type="match status" value="1"/>
</dbReference>
<accession>A0A3A2Z229</accession>
<comment type="caution">
    <text evidence="2">The sequence shown here is derived from an EMBL/GenBank/DDBJ whole genome shotgun (WGS) entry which is preliminary data.</text>
</comment>
<gene>
    <name evidence="2" type="ORF">PHISCL_10853</name>
</gene>
<dbReference type="Proteomes" id="UP000266188">
    <property type="component" value="Unassembled WGS sequence"/>
</dbReference>
<sequence>MGTNWVSFVEEAWRVLRGDGKGECWVSEVKSRFGRVVRQKSQPGPKKPLSKTEKKKLKKKRSGC</sequence>
<evidence type="ECO:0000256" key="1">
    <source>
        <dbReference type="SAM" id="MobiDB-lite"/>
    </source>
</evidence>
<organism evidence="2 3">
    <name type="scientific">Aspergillus sclerotialis</name>
    <dbReference type="NCBI Taxonomy" id="2070753"/>
    <lineage>
        <taxon>Eukaryota</taxon>
        <taxon>Fungi</taxon>
        <taxon>Dikarya</taxon>
        <taxon>Ascomycota</taxon>
        <taxon>Pezizomycotina</taxon>
        <taxon>Eurotiomycetes</taxon>
        <taxon>Eurotiomycetidae</taxon>
        <taxon>Eurotiales</taxon>
        <taxon>Aspergillaceae</taxon>
        <taxon>Aspergillus</taxon>
        <taxon>Aspergillus subgen. Polypaecilum</taxon>
    </lineage>
</organism>
<dbReference type="OrthoDB" id="10258825at2759"/>
<evidence type="ECO:0000313" key="3">
    <source>
        <dbReference type="Proteomes" id="UP000266188"/>
    </source>
</evidence>
<feature type="region of interest" description="Disordered" evidence="1">
    <location>
        <begin position="36"/>
        <end position="64"/>
    </location>
</feature>
<protein>
    <submittedName>
        <fullName evidence="2">rRNA processing protein Rrp8</fullName>
    </submittedName>
</protein>
<evidence type="ECO:0000313" key="2">
    <source>
        <dbReference type="EMBL" id="RJE16810.1"/>
    </source>
</evidence>
<dbReference type="InterPro" id="IPR029063">
    <property type="entry name" value="SAM-dependent_MTases_sf"/>
</dbReference>
<dbReference type="STRING" id="2070753.A0A3A2Z229"/>